<dbReference type="AlphaFoldDB" id="A0AAV1Y2J3"/>
<dbReference type="PANTHER" id="PTHR47723">
    <property type="entry name" value="OS05G0353850 PROTEIN"/>
    <property type="match status" value="1"/>
</dbReference>
<accession>A0AAV1Y2J3</accession>
<organism evidence="2 3">
    <name type="scientific">Lupinus luteus</name>
    <name type="common">European yellow lupine</name>
    <dbReference type="NCBI Taxonomy" id="3873"/>
    <lineage>
        <taxon>Eukaryota</taxon>
        <taxon>Viridiplantae</taxon>
        <taxon>Streptophyta</taxon>
        <taxon>Embryophyta</taxon>
        <taxon>Tracheophyta</taxon>
        <taxon>Spermatophyta</taxon>
        <taxon>Magnoliopsida</taxon>
        <taxon>eudicotyledons</taxon>
        <taxon>Gunneridae</taxon>
        <taxon>Pentapetalae</taxon>
        <taxon>rosids</taxon>
        <taxon>fabids</taxon>
        <taxon>Fabales</taxon>
        <taxon>Fabaceae</taxon>
        <taxon>Papilionoideae</taxon>
        <taxon>50 kb inversion clade</taxon>
        <taxon>genistoids sensu lato</taxon>
        <taxon>core genistoids</taxon>
        <taxon>Genisteae</taxon>
        <taxon>Lupinus</taxon>
    </lineage>
</organism>
<dbReference type="GO" id="GO:0003676">
    <property type="term" value="F:nucleic acid binding"/>
    <property type="evidence" value="ECO:0007669"/>
    <property type="project" value="InterPro"/>
</dbReference>
<proteinExistence type="predicted"/>
<evidence type="ECO:0000313" key="2">
    <source>
        <dbReference type="EMBL" id="CAL0327373.1"/>
    </source>
</evidence>
<sequence length="273" mass="30602">MKLLRIPSTHSFFSLDLHTWCKQNLIGKKMKIGEFDWSLLFGTAIDSLWNCRNHFIFYNKVIGPNQVCCEILGRCSWSAKAFRIFSPAMVCAELSNNSVIRWFPPDVGWCKLNTDGSFSAQRKIAACGGVVRDHNGNFLFAFSKHLGNCTVMQAELWGILYGLKLVQQRGFRKTSTETDSSSSVQLISSGCPQTHPYFSLVADIQSLILAMDQVLCTHIFREANSVADELAKFGLSLDNSSRSFDVVPSFCYVKLLLDSDIQSFEAVSSLYCI</sequence>
<dbReference type="Proteomes" id="UP001497480">
    <property type="component" value="Unassembled WGS sequence"/>
</dbReference>
<keyword evidence="3" id="KW-1185">Reference proteome</keyword>
<dbReference type="CDD" id="cd06222">
    <property type="entry name" value="RNase_H_like"/>
    <property type="match status" value="1"/>
</dbReference>
<name>A0AAV1Y2J3_LUPLU</name>
<dbReference type="InterPro" id="IPR012337">
    <property type="entry name" value="RNaseH-like_sf"/>
</dbReference>
<dbReference type="InterPro" id="IPR002156">
    <property type="entry name" value="RNaseH_domain"/>
</dbReference>
<dbReference type="SUPFAM" id="SSF53098">
    <property type="entry name" value="Ribonuclease H-like"/>
    <property type="match status" value="1"/>
</dbReference>
<dbReference type="Gene3D" id="3.30.420.10">
    <property type="entry name" value="Ribonuclease H-like superfamily/Ribonuclease H"/>
    <property type="match status" value="1"/>
</dbReference>
<evidence type="ECO:0000313" key="3">
    <source>
        <dbReference type="Proteomes" id="UP001497480"/>
    </source>
</evidence>
<dbReference type="InterPro" id="IPR036397">
    <property type="entry name" value="RNaseH_sf"/>
</dbReference>
<comment type="caution">
    <text evidence="2">The sequence shown here is derived from an EMBL/GenBank/DDBJ whole genome shotgun (WGS) entry which is preliminary data.</text>
</comment>
<reference evidence="2 3" key="1">
    <citation type="submission" date="2024-03" db="EMBL/GenBank/DDBJ databases">
        <authorList>
            <person name="Martinez-Hernandez J."/>
        </authorList>
    </citation>
    <scope>NUCLEOTIDE SEQUENCE [LARGE SCALE GENOMIC DNA]</scope>
</reference>
<dbReference type="PROSITE" id="PS50879">
    <property type="entry name" value="RNASE_H_1"/>
    <property type="match status" value="1"/>
</dbReference>
<dbReference type="InterPro" id="IPR053151">
    <property type="entry name" value="RNase_H-like"/>
</dbReference>
<dbReference type="InterPro" id="IPR044730">
    <property type="entry name" value="RNase_H-like_dom_plant"/>
</dbReference>
<dbReference type="PANTHER" id="PTHR47723:SF19">
    <property type="entry name" value="POLYNUCLEOTIDYL TRANSFERASE, RIBONUCLEASE H-LIKE SUPERFAMILY PROTEIN"/>
    <property type="match status" value="1"/>
</dbReference>
<dbReference type="EMBL" id="CAXHTB010000020">
    <property type="protein sequence ID" value="CAL0327373.1"/>
    <property type="molecule type" value="Genomic_DNA"/>
</dbReference>
<dbReference type="Pfam" id="PF13456">
    <property type="entry name" value="RVT_3"/>
    <property type="match status" value="1"/>
</dbReference>
<evidence type="ECO:0000259" key="1">
    <source>
        <dbReference type="PROSITE" id="PS50879"/>
    </source>
</evidence>
<gene>
    <name evidence="2" type="ORF">LLUT_LOCUS28433</name>
</gene>
<feature type="domain" description="RNase H type-1" evidence="1">
    <location>
        <begin position="106"/>
        <end position="236"/>
    </location>
</feature>
<protein>
    <recommendedName>
        <fullName evidence="1">RNase H type-1 domain-containing protein</fullName>
    </recommendedName>
</protein>
<dbReference type="GO" id="GO:0004523">
    <property type="term" value="F:RNA-DNA hybrid ribonuclease activity"/>
    <property type="evidence" value="ECO:0007669"/>
    <property type="project" value="InterPro"/>
</dbReference>